<organism evidence="1 2">
    <name type="scientific">Bdellovibrio bacteriovorus</name>
    <dbReference type="NCBI Taxonomy" id="959"/>
    <lineage>
        <taxon>Bacteria</taxon>
        <taxon>Pseudomonadati</taxon>
        <taxon>Bdellovibrionota</taxon>
        <taxon>Bdellovibrionia</taxon>
        <taxon>Bdellovibrionales</taxon>
        <taxon>Pseudobdellovibrionaceae</taxon>
        <taxon>Bdellovibrio</taxon>
    </lineage>
</organism>
<dbReference type="EMBL" id="LUKD01000001">
    <property type="protein sequence ID" value="KYG67819.1"/>
    <property type="molecule type" value="Genomic_DNA"/>
</dbReference>
<dbReference type="OrthoDB" id="5561224at2"/>
<proteinExistence type="predicted"/>
<comment type="caution">
    <text evidence="1">The sequence shown here is derived from an EMBL/GenBank/DDBJ whole genome shotgun (WGS) entry which is preliminary data.</text>
</comment>
<reference evidence="1 2" key="1">
    <citation type="submission" date="2016-03" db="EMBL/GenBank/DDBJ databases">
        <authorList>
            <person name="Ploux O."/>
        </authorList>
    </citation>
    <scope>NUCLEOTIDE SEQUENCE [LARGE SCALE GENOMIC DNA]</scope>
    <source>
        <strain evidence="1 2">EC13</strain>
    </source>
</reference>
<protein>
    <submittedName>
        <fullName evidence="1">Uncharacterized protein</fullName>
    </submittedName>
</protein>
<dbReference type="AlphaFoldDB" id="A0A162GCP2"/>
<accession>A0A162GCP2</accession>
<evidence type="ECO:0000313" key="2">
    <source>
        <dbReference type="Proteomes" id="UP000075799"/>
    </source>
</evidence>
<dbReference type="RefSeq" id="WP_063204523.1">
    <property type="nucleotide sequence ID" value="NZ_LUKD01000001.1"/>
</dbReference>
<gene>
    <name evidence="1" type="ORF">AZI87_00615</name>
</gene>
<name>A0A162GCP2_BDEBC</name>
<dbReference type="Proteomes" id="UP000075799">
    <property type="component" value="Unassembled WGS sequence"/>
</dbReference>
<evidence type="ECO:0000313" key="1">
    <source>
        <dbReference type="EMBL" id="KYG67819.1"/>
    </source>
</evidence>
<sequence length="338" mass="39257">MLRTGRFRHRLLDDTFLKTQGPVAYECLQPFLSLWRQKRLSDVEIASIYIFIFAFLRRPKDFLGGVHNEFPIPSSNDTALRSETFLGILRESLPAELKQAKSLRRFESTRPFVDFFCSLSWRSIPLAVPKSILRWKEQIYPLDLLITLPTPEDVLNMQAQGRRCISMLVEKDQILNFVEEGRDVLGFIVHDLIHADHFFADPEKAQAQIEFCKRLRIVVTFPDIQQMLEEDDSFRREFHYLMSDMNSVPLHLLKTLKAILLGFYKRRLQLEMKAELPAAAEAKFTHFFQGVLSPWKLSAEQLIAAQRLNTAQYKGREDGVLLHQALSTNFHDETANLC</sequence>